<proteinExistence type="inferred from homology"/>
<dbReference type="InterPro" id="IPR001373">
    <property type="entry name" value="Cullin_N"/>
</dbReference>
<dbReference type="AlphaFoldDB" id="A0ABD3C5S4"/>
<dbReference type="Proteomes" id="UP001632038">
    <property type="component" value="Unassembled WGS sequence"/>
</dbReference>
<dbReference type="SUPFAM" id="SSF74788">
    <property type="entry name" value="Cullin repeat-like"/>
    <property type="match status" value="1"/>
</dbReference>
<gene>
    <name evidence="3" type="primary">CUL4_5</name>
    <name evidence="3" type="ORF">CASFOL_031467</name>
</gene>
<keyword evidence="4" id="KW-1185">Reference proteome</keyword>
<reference evidence="4" key="1">
    <citation type="journal article" date="2024" name="IScience">
        <title>Strigolactones Initiate the Formation of Haustorium-like Structures in Castilleja.</title>
        <authorList>
            <person name="Buerger M."/>
            <person name="Peterson D."/>
            <person name="Chory J."/>
        </authorList>
    </citation>
    <scope>NUCLEOTIDE SEQUENCE [LARGE SCALE GENOMIC DNA]</scope>
</reference>
<feature type="domain" description="Cullin N-terminal" evidence="2">
    <location>
        <begin position="22"/>
        <end position="74"/>
    </location>
</feature>
<comment type="similarity">
    <text evidence="1">Belongs to the cullin family.</text>
</comment>
<accession>A0ABD3C5S4</accession>
<dbReference type="Gene3D" id="1.20.1310.10">
    <property type="entry name" value="Cullin Repeats"/>
    <property type="match status" value="1"/>
</dbReference>
<evidence type="ECO:0000313" key="3">
    <source>
        <dbReference type="EMBL" id="KAL3624799.1"/>
    </source>
</evidence>
<sequence>MNLFLTSEAKPTLPTNFEENTWDTLKSAIGAIFLKQPNPCDLEKLYQAVNDLCLHKIGGSLYQRIEKECEAYIIYLQLYNLWWARART</sequence>
<organism evidence="3 4">
    <name type="scientific">Castilleja foliolosa</name>
    <dbReference type="NCBI Taxonomy" id="1961234"/>
    <lineage>
        <taxon>Eukaryota</taxon>
        <taxon>Viridiplantae</taxon>
        <taxon>Streptophyta</taxon>
        <taxon>Embryophyta</taxon>
        <taxon>Tracheophyta</taxon>
        <taxon>Spermatophyta</taxon>
        <taxon>Magnoliopsida</taxon>
        <taxon>eudicotyledons</taxon>
        <taxon>Gunneridae</taxon>
        <taxon>Pentapetalae</taxon>
        <taxon>asterids</taxon>
        <taxon>lamiids</taxon>
        <taxon>Lamiales</taxon>
        <taxon>Orobanchaceae</taxon>
        <taxon>Pedicularideae</taxon>
        <taxon>Castillejinae</taxon>
        <taxon>Castilleja</taxon>
    </lineage>
</organism>
<dbReference type="InterPro" id="IPR016159">
    <property type="entry name" value="Cullin_repeat-like_dom_sf"/>
</dbReference>
<protein>
    <submittedName>
        <fullName evidence="3">Cullin-4</fullName>
    </submittedName>
</protein>
<evidence type="ECO:0000256" key="1">
    <source>
        <dbReference type="ARBA" id="ARBA00006019"/>
    </source>
</evidence>
<evidence type="ECO:0000259" key="2">
    <source>
        <dbReference type="Pfam" id="PF00888"/>
    </source>
</evidence>
<evidence type="ECO:0000313" key="4">
    <source>
        <dbReference type="Proteomes" id="UP001632038"/>
    </source>
</evidence>
<name>A0ABD3C5S4_9LAMI</name>
<comment type="caution">
    <text evidence="3">The sequence shown here is derived from an EMBL/GenBank/DDBJ whole genome shotgun (WGS) entry which is preliminary data.</text>
</comment>
<dbReference type="Pfam" id="PF00888">
    <property type="entry name" value="Cullin"/>
    <property type="match status" value="1"/>
</dbReference>
<dbReference type="EMBL" id="JAVIJP010000053">
    <property type="protein sequence ID" value="KAL3624799.1"/>
    <property type="molecule type" value="Genomic_DNA"/>
</dbReference>